<evidence type="ECO:0000256" key="1">
    <source>
        <dbReference type="SAM" id="Phobius"/>
    </source>
</evidence>
<evidence type="ECO:0000313" key="2">
    <source>
        <dbReference type="EMBL" id="BAY58954.1"/>
    </source>
</evidence>
<gene>
    <name evidence="2" type="ORF">NIES2135_58290</name>
</gene>
<evidence type="ECO:0000313" key="3">
    <source>
        <dbReference type="Proteomes" id="UP000217895"/>
    </source>
</evidence>
<keyword evidence="3" id="KW-1185">Reference proteome</keyword>
<dbReference type="EMBL" id="AP018203">
    <property type="protein sequence ID" value="BAY58954.1"/>
    <property type="molecule type" value="Genomic_DNA"/>
</dbReference>
<sequence>MQVLLVVSGLFYVAVMPVLFISWLEFFRHDQDDLTKKEQRISGLVIAIACLFWVIVLPFAYLELLDKFKRSSRAARLYQKMLTAPKIQSLTPPEDFPCSNFSNN</sequence>
<feature type="transmembrane region" description="Helical" evidence="1">
    <location>
        <begin position="5"/>
        <end position="24"/>
    </location>
</feature>
<protein>
    <submittedName>
        <fullName evidence="2">Uncharacterized protein</fullName>
    </submittedName>
</protein>
<name>A0A1Z4JQG8_LEPBY</name>
<reference evidence="2 3" key="1">
    <citation type="submission" date="2017-06" db="EMBL/GenBank/DDBJ databases">
        <title>Genome sequencing of cyanobaciteial culture collection at National Institute for Environmental Studies (NIES).</title>
        <authorList>
            <person name="Hirose Y."/>
            <person name="Shimura Y."/>
            <person name="Fujisawa T."/>
            <person name="Nakamura Y."/>
            <person name="Kawachi M."/>
        </authorList>
    </citation>
    <scope>NUCLEOTIDE SEQUENCE [LARGE SCALE GENOMIC DNA]</scope>
    <source>
        <strain evidence="2 3">NIES-2135</strain>
    </source>
</reference>
<keyword evidence="1" id="KW-0812">Transmembrane</keyword>
<feature type="transmembrane region" description="Helical" evidence="1">
    <location>
        <begin position="44"/>
        <end position="64"/>
    </location>
</feature>
<proteinExistence type="predicted"/>
<dbReference type="AlphaFoldDB" id="A0A1Z4JQG8"/>
<organism evidence="2 3">
    <name type="scientific">Leptolyngbya boryana NIES-2135</name>
    <dbReference type="NCBI Taxonomy" id="1973484"/>
    <lineage>
        <taxon>Bacteria</taxon>
        <taxon>Bacillati</taxon>
        <taxon>Cyanobacteriota</taxon>
        <taxon>Cyanophyceae</taxon>
        <taxon>Leptolyngbyales</taxon>
        <taxon>Leptolyngbyaceae</taxon>
        <taxon>Leptolyngbya group</taxon>
        <taxon>Leptolyngbya</taxon>
    </lineage>
</organism>
<accession>A0A1Z4JQG8</accession>
<dbReference type="Proteomes" id="UP000217895">
    <property type="component" value="Chromosome"/>
</dbReference>
<keyword evidence="1" id="KW-0472">Membrane</keyword>
<keyword evidence="1" id="KW-1133">Transmembrane helix</keyword>